<name>A0AAU8CZN8_9HYPH</name>
<evidence type="ECO:0000313" key="1">
    <source>
        <dbReference type="EMBL" id="XCG51975.1"/>
    </source>
</evidence>
<gene>
    <name evidence="1" type="ORF">ABVK50_29385</name>
</gene>
<dbReference type="EMBL" id="CP159255">
    <property type="protein sequence ID" value="XCG51975.1"/>
    <property type="molecule type" value="Genomic_DNA"/>
</dbReference>
<geneLocation type="plasmid" evidence="1">
    <name>pMk2240B</name>
</geneLocation>
<reference evidence="1" key="1">
    <citation type="submission" date="2024-06" db="EMBL/GenBank/DDBJ databases">
        <title>Mesorhizobium karijinii sp. nov., a symbiont of the iconic Swainsona formosa from arid Australia.</title>
        <authorList>
            <person name="Hill Y.J."/>
            <person name="Watkin E.L.J."/>
            <person name="O'Hara G.W."/>
            <person name="Terpolilli J."/>
            <person name="Tye M.L."/>
            <person name="Kohlmeier M.G."/>
        </authorList>
    </citation>
    <scope>NUCLEOTIDE SEQUENCE</scope>
    <source>
        <strain evidence="1">WSM2240</strain>
        <plasmid evidence="1">pMk2240B</plasmid>
    </source>
</reference>
<sequence>MTAFVRDPAEGRSSAFRPALALVDILHRAELTGLAQKLKWQSYWATHMRAEIAAVDLNRHEADKAAFRRRIEFLPELPVIASQDEKIRLETPSDHETIYHLTKAAFEPMPFSLNAIVMLLALMSAARRDRSPRHAASTHDFDEVYVAVLPRAGNSPFVHLVRVVHLDNVVTFNRFTQICDLPGVDFNIVFHG</sequence>
<keyword evidence="1" id="KW-0614">Plasmid</keyword>
<organism evidence="1">
    <name type="scientific">Mesorhizobium sp. WSM2240</name>
    <dbReference type="NCBI Taxonomy" id="3228851"/>
    <lineage>
        <taxon>Bacteria</taxon>
        <taxon>Pseudomonadati</taxon>
        <taxon>Pseudomonadota</taxon>
        <taxon>Alphaproteobacteria</taxon>
        <taxon>Hyphomicrobiales</taxon>
        <taxon>Phyllobacteriaceae</taxon>
        <taxon>Mesorhizobium</taxon>
    </lineage>
</organism>
<dbReference type="AlphaFoldDB" id="A0AAU8CZN8"/>
<proteinExistence type="predicted"/>
<dbReference type="RefSeq" id="WP_353646237.1">
    <property type="nucleotide sequence ID" value="NZ_CP159255.1"/>
</dbReference>
<accession>A0AAU8CZN8</accession>
<protein>
    <submittedName>
        <fullName evidence="1">Uncharacterized protein</fullName>
    </submittedName>
</protein>